<keyword evidence="2" id="KW-1185">Reference proteome</keyword>
<dbReference type="AlphaFoldDB" id="A0AAV7S9K3"/>
<evidence type="ECO:0000313" key="1">
    <source>
        <dbReference type="EMBL" id="KAJ1159950.1"/>
    </source>
</evidence>
<dbReference type="EMBL" id="JANPWB010000008">
    <property type="protein sequence ID" value="KAJ1159950.1"/>
    <property type="molecule type" value="Genomic_DNA"/>
</dbReference>
<evidence type="ECO:0000313" key="2">
    <source>
        <dbReference type="Proteomes" id="UP001066276"/>
    </source>
</evidence>
<accession>A0AAV7S9K3</accession>
<reference evidence="1" key="1">
    <citation type="journal article" date="2022" name="bioRxiv">
        <title>Sequencing and chromosome-scale assembly of the giantPleurodeles waltlgenome.</title>
        <authorList>
            <person name="Brown T."/>
            <person name="Elewa A."/>
            <person name="Iarovenko S."/>
            <person name="Subramanian E."/>
            <person name="Araus A.J."/>
            <person name="Petzold A."/>
            <person name="Susuki M."/>
            <person name="Suzuki K.-i.T."/>
            <person name="Hayashi T."/>
            <person name="Toyoda A."/>
            <person name="Oliveira C."/>
            <person name="Osipova E."/>
            <person name="Leigh N.D."/>
            <person name="Simon A."/>
            <person name="Yun M.H."/>
        </authorList>
    </citation>
    <scope>NUCLEOTIDE SEQUENCE</scope>
    <source>
        <strain evidence="1">20211129_DDA</strain>
        <tissue evidence="1">Liver</tissue>
    </source>
</reference>
<protein>
    <submittedName>
        <fullName evidence="1">Uncharacterized protein</fullName>
    </submittedName>
</protein>
<organism evidence="1 2">
    <name type="scientific">Pleurodeles waltl</name>
    <name type="common">Iberian ribbed newt</name>
    <dbReference type="NCBI Taxonomy" id="8319"/>
    <lineage>
        <taxon>Eukaryota</taxon>
        <taxon>Metazoa</taxon>
        <taxon>Chordata</taxon>
        <taxon>Craniata</taxon>
        <taxon>Vertebrata</taxon>
        <taxon>Euteleostomi</taxon>
        <taxon>Amphibia</taxon>
        <taxon>Batrachia</taxon>
        <taxon>Caudata</taxon>
        <taxon>Salamandroidea</taxon>
        <taxon>Salamandridae</taxon>
        <taxon>Pleurodelinae</taxon>
        <taxon>Pleurodeles</taxon>
    </lineage>
</organism>
<dbReference type="Proteomes" id="UP001066276">
    <property type="component" value="Chromosome 4_2"/>
</dbReference>
<comment type="caution">
    <text evidence="1">The sequence shown here is derived from an EMBL/GenBank/DDBJ whole genome shotgun (WGS) entry which is preliminary data.</text>
</comment>
<gene>
    <name evidence="1" type="ORF">NDU88_000454</name>
</gene>
<name>A0AAV7S9K3_PLEWA</name>
<sequence length="78" mass="8506">MEDAECESPGGATALNGQILGSGCRASQSEPESRRCEALDRQALRIEENICYPPRMYCSGIPIEHPPVRSLCQTEPQA</sequence>
<proteinExistence type="predicted"/>